<accession>A0A370H9K2</accession>
<proteinExistence type="predicted"/>
<protein>
    <submittedName>
        <fullName evidence="2">Methyltransferase family protein</fullName>
    </submittedName>
</protein>
<dbReference type="CDD" id="cd02440">
    <property type="entry name" value="AdoMet_MTases"/>
    <property type="match status" value="1"/>
</dbReference>
<dbReference type="PANTHER" id="PTHR43591">
    <property type="entry name" value="METHYLTRANSFERASE"/>
    <property type="match status" value="1"/>
</dbReference>
<keyword evidence="2" id="KW-0808">Transferase</keyword>
<dbReference type="Pfam" id="PF08241">
    <property type="entry name" value="Methyltransf_11"/>
    <property type="match status" value="1"/>
</dbReference>
<keyword evidence="2" id="KW-0489">Methyltransferase</keyword>
<name>A0A370H9K2_9NOCA</name>
<dbReference type="SUPFAM" id="SSF53335">
    <property type="entry name" value="S-adenosyl-L-methionine-dependent methyltransferases"/>
    <property type="match status" value="1"/>
</dbReference>
<dbReference type="GO" id="GO:0008757">
    <property type="term" value="F:S-adenosylmethionine-dependent methyltransferase activity"/>
    <property type="evidence" value="ECO:0007669"/>
    <property type="project" value="InterPro"/>
</dbReference>
<dbReference type="STRING" id="1210089.GCA_001613165_00094"/>
<sequence>MNPPPTPAVNHHAGHPGFAGPIGSAMGLYMYLAGRRRARTVVDLAAVTSADSVVDIGCGPGGAVAAAARRGCRVTGVDPSPSMLRLARILVREKTIGWIQGSAEELPLEDGAATVAWAVATVHHWPDVTTGLAEIRRVLAPGGRLLAIERSVRADATGLASHGWTEPQARTFADLCRTAGFTDLRVDSRAMGRYEAWAVQALRP</sequence>
<dbReference type="OrthoDB" id="4571118at2"/>
<comment type="caution">
    <text evidence="2">The sequence shown here is derived from an EMBL/GenBank/DDBJ whole genome shotgun (WGS) entry which is preliminary data.</text>
</comment>
<evidence type="ECO:0000259" key="1">
    <source>
        <dbReference type="Pfam" id="PF08241"/>
    </source>
</evidence>
<dbReference type="Proteomes" id="UP000255355">
    <property type="component" value="Unassembled WGS sequence"/>
</dbReference>
<dbReference type="Gene3D" id="3.40.50.150">
    <property type="entry name" value="Vaccinia Virus protein VP39"/>
    <property type="match status" value="1"/>
</dbReference>
<dbReference type="RefSeq" id="WP_068012467.1">
    <property type="nucleotide sequence ID" value="NZ_QQAZ01000003.1"/>
</dbReference>
<dbReference type="InterPro" id="IPR013216">
    <property type="entry name" value="Methyltransf_11"/>
</dbReference>
<keyword evidence="3" id="KW-1185">Reference proteome</keyword>
<gene>
    <name evidence="2" type="ORF">DFR68_103736</name>
</gene>
<organism evidence="2 3">
    <name type="scientific">Nocardia mexicana</name>
    <dbReference type="NCBI Taxonomy" id="279262"/>
    <lineage>
        <taxon>Bacteria</taxon>
        <taxon>Bacillati</taxon>
        <taxon>Actinomycetota</taxon>
        <taxon>Actinomycetes</taxon>
        <taxon>Mycobacteriales</taxon>
        <taxon>Nocardiaceae</taxon>
        <taxon>Nocardia</taxon>
    </lineage>
</organism>
<dbReference type="EMBL" id="QQAZ01000003">
    <property type="protein sequence ID" value="RDI53347.1"/>
    <property type="molecule type" value="Genomic_DNA"/>
</dbReference>
<feature type="domain" description="Methyltransferase type 11" evidence="1">
    <location>
        <begin position="54"/>
        <end position="146"/>
    </location>
</feature>
<evidence type="ECO:0000313" key="2">
    <source>
        <dbReference type="EMBL" id="RDI53347.1"/>
    </source>
</evidence>
<dbReference type="GO" id="GO:0032259">
    <property type="term" value="P:methylation"/>
    <property type="evidence" value="ECO:0007669"/>
    <property type="project" value="UniProtKB-KW"/>
</dbReference>
<dbReference type="AlphaFoldDB" id="A0A370H9K2"/>
<reference evidence="2 3" key="1">
    <citation type="submission" date="2018-07" db="EMBL/GenBank/DDBJ databases">
        <title>Genomic Encyclopedia of Type Strains, Phase IV (KMG-IV): sequencing the most valuable type-strain genomes for metagenomic binning, comparative biology and taxonomic classification.</title>
        <authorList>
            <person name="Goeker M."/>
        </authorList>
    </citation>
    <scope>NUCLEOTIDE SEQUENCE [LARGE SCALE GENOMIC DNA]</scope>
    <source>
        <strain evidence="2 3">DSM 44952</strain>
    </source>
</reference>
<dbReference type="InterPro" id="IPR029063">
    <property type="entry name" value="SAM-dependent_MTases_sf"/>
</dbReference>
<evidence type="ECO:0000313" key="3">
    <source>
        <dbReference type="Proteomes" id="UP000255355"/>
    </source>
</evidence>